<keyword evidence="6 18" id="KW-0031">Aminopeptidase</keyword>
<protein>
    <recommendedName>
        <fullName evidence="5">Aminopeptidase N</fullName>
        <ecNumber evidence="4">3.4.11.2</ecNumber>
    </recommendedName>
    <alternativeName>
        <fullName evidence="12">Alanine aminopeptidase</fullName>
    </alternativeName>
    <alternativeName>
        <fullName evidence="13">Lysyl aminopeptidase</fullName>
    </alternativeName>
</protein>
<dbReference type="EC" id="3.4.11.2" evidence="4"/>
<comment type="catalytic activity">
    <reaction evidence="1">
        <text>Release of an N-terminal amino acid, Xaa-|-Yaa- from a peptide, amide or arylamide. Xaa is preferably Ala, but may be most amino acids including Pro (slow action). When a terminal hydrophobic residue is followed by a prolyl residue, the two may be released as an intact Xaa-Pro dipeptide.</text>
        <dbReference type="EC" id="3.4.11.2"/>
    </reaction>
</comment>
<feature type="domain" description="Aminopeptidase N-like N-terminal" evidence="17">
    <location>
        <begin position="120"/>
        <end position="222"/>
    </location>
</feature>
<dbReference type="InterPro" id="IPR014782">
    <property type="entry name" value="Peptidase_M1_dom"/>
</dbReference>
<dbReference type="EMBL" id="BAAAYG010000007">
    <property type="protein sequence ID" value="GAA3285925.1"/>
    <property type="molecule type" value="Genomic_DNA"/>
</dbReference>
<evidence type="ECO:0000259" key="16">
    <source>
        <dbReference type="Pfam" id="PF11838"/>
    </source>
</evidence>
<feature type="domain" description="ERAP1-like C-terminal" evidence="16">
    <location>
        <begin position="575"/>
        <end position="896"/>
    </location>
</feature>
<feature type="region of interest" description="Disordered" evidence="14">
    <location>
        <begin position="1"/>
        <end position="23"/>
    </location>
</feature>
<keyword evidence="10" id="KW-0862">Zinc</keyword>
<dbReference type="InterPro" id="IPR042097">
    <property type="entry name" value="Aminopeptidase_N-like_N_sf"/>
</dbReference>
<dbReference type="Pfam" id="PF17900">
    <property type="entry name" value="Peptidase_M1_N"/>
    <property type="match status" value="1"/>
</dbReference>
<evidence type="ECO:0000256" key="8">
    <source>
        <dbReference type="ARBA" id="ARBA00022723"/>
    </source>
</evidence>
<evidence type="ECO:0000256" key="9">
    <source>
        <dbReference type="ARBA" id="ARBA00022801"/>
    </source>
</evidence>
<gene>
    <name evidence="18" type="primary">pepN</name>
    <name evidence="18" type="ORF">GCM10020260_19680</name>
</gene>
<sequence length="908" mass="99239">MTSSASPVPSSAPAPAPPVDRSDVENLTREEAAARAGHLQVTSCAVDVDLRDAAAEGQTTYPVRTRISFTSSTPGAETFLDYLGSSVESVVLNGETLDVAEHAGAARIRLPRLQEQNEIELHTTSVYSRSGEGLHRFVDPTDGQVYLYTQYEPADSRRVFPVFEQPDLKTRFRISITGPDTWQLRSNGAAVSRTPVEGAAGGLDAGLVRVEFAETPVMSSYITALLAGPYHCVESTWRGGVADGEEFDIPLALLCRASLAEHLDAEELFDLTRRGLDFFHAEFAHPYPWGAYDQAFVPEYNLGAMENPGLVTFTEKHVFDTAATDAQHETRANTLMHEMAHMWFGDLVTPQWWDDLWLKESFADYMGALAVDEATGFTTSWISFANGRKAWAYVQDQLPTTHPIVADIADLEAADQNFDGITYAKGASVLKQLAATVGREAFRTAARRYFSRHAFGNATLQDFLAVLEEVSGEDMGRWAQAWLQTAGVPELAADVEGSGTPQRHVLVTQTGLDPATERPVSRPHRIRCAVHALDAASGELRRADVADVRLSPEDPAGRVVVEDLQLPAEGTPRLLLPNEDDLTYAKLRLDAESTAAVLTHPVADPLARATVWAALWSMVRDGELPARRFVEAVMELGLQITEVSVVQSLLRQADRALQAYVPPEEREALQARFADRLAGHLAEEAGGDRQRAAARTLATVSRRTDAQLDLLAALLDGDAVGRGIEGLEVDEELRWAFLQALTVHGRTEAAQLDAELESRTTARGRVAHRLALSARPHAVVKENALEQAISGIDEDGEELSNDHLTATVDGFCCGPQSLIEVHDATYFAALEDVWRRMSQGQATRVVSGLFPGARDLAEGQQPEEHPAARQVAAWLEEHPQAPAALRRILREEQDHLLRGLRAQQAARG</sequence>
<keyword evidence="19" id="KW-1185">Reference proteome</keyword>
<evidence type="ECO:0000256" key="14">
    <source>
        <dbReference type="SAM" id="MobiDB-lite"/>
    </source>
</evidence>
<dbReference type="CDD" id="cd09602">
    <property type="entry name" value="M1_APN"/>
    <property type="match status" value="1"/>
</dbReference>
<evidence type="ECO:0000259" key="17">
    <source>
        <dbReference type="Pfam" id="PF17900"/>
    </source>
</evidence>
<keyword evidence="9" id="KW-0378">Hydrolase</keyword>
<dbReference type="InterPro" id="IPR024571">
    <property type="entry name" value="ERAP1-like_C_dom"/>
</dbReference>
<dbReference type="InterPro" id="IPR050344">
    <property type="entry name" value="Peptidase_M1_aminopeptidases"/>
</dbReference>
<evidence type="ECO:0000256" key="13">
    <source>
        <dbReference type="ARBA" id="ARBA00031533"/>
    </source>
</evidence>
<evidence type="ECO:0000313" key="18">
    <source>
        <dbReference type="EMBL" id="GAA3285925.1"/>
    </source>
</evidence>
<dbReference type="SUPFAM" id="SSF55486">
    <property type="entry name" value="Metalloproteases ('zincins'), catalytic domain"/>
    <property type="match status" value="1"/>
</dbReference>
<dbReference type="NCBIfam" id="TIGR02412">
    <property type="entry name" value="pepN_strep_liv"/>
    <property type="match status" value="1"/>
</dbReference>
<dbReference type="Gene3D" id="1.10.390.10">
    <property type="entry name" value="Neutral Protease Domain 2"/>
    <property type="match status" value="1"/>
</dbReference>
<evidence type="ECO:0000256" key="5">
    <source>
        <dbReference type="ARBA" id="ARBA00015611"/>
    </source>
</evidence>
<dbReference type="InterPro" id="IPR045357">
    <property type="entry name" value="Aminopeptidase_N-like_N"/>
</dbReference>
<keyword evidence="11" id="KW-0482">Metalloprotease</keyword>
<comment type="similarity">
    <text evidence="3">Belongs to the peptidase M1 family.</text>
</comment>
<keyword evidence="7" id="KW-0645">Protease</keyword>
<comment type="caution">
    <text evidence="18">The sequence shown here is derived from an EMBL/GenBank/DDBJ whole genome shotgun (WGS) entry which is preliminary data.</text>
</comment>
<dbReference type="PANTHER" id="PTHR11533:SF174">
    <property type="entry name" value="PUROMYCIN-SENSITIVE AMINOPEPTIDASE-RELATED"/>
    <property type="match status" value="1"/>
</dbReference>
<dbReference type="PANTHER" id="PTHR11533">
    <property type="entry name" value="PROTEASE M1 ZINC METALLOPROTEASE"/>
    <property type="match status" value="1"/>
</dbReference>
<evidence type="ECO:0000256" key="10">
    <source>
        <dbReference type="ARBA" id="ARBA00022833"/>
    </source>
</evidence>
<dbReference type="InterPro" id="IPR027268">
    <property type="entry name" value="Peptidase_M4/M1_CTD_sf"/>
</dbReference>
<evidence type="ECO:0000256" key="11">
    <source>
        <dbReference type="ARBA" id="ARBA00023049"/>
    </source>
</evidence>
<evidence type="ECO:0000256" key="6">
    <source>
        <dbReference type="ARBA" id="ARBA00022438"/>
    </source>
</evidence>
<dbReference type="Pfam" id="PF01433">
    <property type="entry name" value="Peptidase_M1"/>
    <property type="match status" value="1"/>
</dbReference>
<evidence type="ECO:0000256" key="7">
    <source>
        <dbReference type="ARBA" id="ARBA00022670"/>
    </source>
</evidence>
<comment type="cofactor">
    <cofactor evidence="2">
        <name>Zn(2+)</name>
        <dbReference type="ChEBI" id="CHEBI:29105"/>
    </cofactor>
</comment>
<evidence type="ECO:0000256" key="4">
    <source>
        <dbReference type="ARBA" id="ARBA00012564"/>
    </source>
</evidence>
<evidence type="ECO:0000259" key="15">
    <source>
        <dbReference type="Pfam" id="PF01433"/>
    </source>
</evidence>
<dbReference type="Pfam" id="PF11838">
    <property type="entry name" value="ERAP1_C"/>
    <property type="match status" value="1"/>
</dbReference>
<proteinExistence type="inferred from homology"/>
<dbReference type="Proteomes" id="UP001501736">
    <property type="component" value="Unassembled WGS sequence"/>
</dbReference>
<dbReference type="GO" id="GO:0004177">
    <property type="term" value="F:aminopeptidase activity"/>
    <property type="evidence" value="ECO:0007669"/>
    <property type="project" value="UniProtKB-KW"/>
</dbReference>
<evidence type="ECO:0000256" key="12">
    <source>
        <dbReference type="ARBA" id="ARBA00029811"/>
    </source>
</evidence>
<dbReference type="PRINTS" id="PR00756">
    <property type="entry name" value="ALADIPTASE"/>
</dbReference>
<evidence type="ECO:0000256" key="3">
    <source>
        <dbReference type="ARBA" id="ARBA00010136"/>
    </source>
</evidence>
<reference evidence="19" key="1">
    <citation type="journal article" date="2019" name="Int. J. Syst. Evol. Microbiol.">
        <title>The Global Catalogue of Microorganisms (GCM) 10K type strain sequencing project: providing services to taxonomists for standard genome sequencing and annotation.</title>
        <authorList>
            <consortium name="The Broad Institute Genomics Platform"/>
            <consortium name="The Broad Institute Genome Sequencing Center for Infectious Disease"/>
            <person name="Wu L."/>
            <person name="Ma J."/>
        </authorList>
    </citation>
    <scope>NUCLEOTIDE SEQUENCE [LARGE SCALE GENOMIC DNA]</scope>
    <source>
        <strain evidence="19">JCM 11483</strain>
    </source>
</reference>
<accession>A0ABP6RI75</accession>
<evidence type="ECO:0000313" key="19">
    <source>
        <dbReference type="Proteomes" id="UP001501736"/>
    </source>
</evidence>
<name>A0ABP6RI75_9MICC</name>
<evidence type="ECO:0000256" key="2">
    <source>
        <dbReference type="ARBA" id="ARBA00001947"/>
    </source>
</evidence>
<dbReference type="Gene3D" id="2.60.40.1730">
    <property type="entry name" value="tricorn interacting facor f3 domain"/>
    <property type="match status" value="1"/>
</dbReference>
<evidence type="ECO:0000256" key="1">
    <source>
        <dbReference type="ARBA" id="ARBA00000098"/>
    </source>
</evidence>
<organism evidence="18 19">
    <name type="scientific">Nesterenkonia halobia</name>
    <dbReference type="NCBI Taxonomy" id="37922"/>
    <lineage>
        <taxon>Bacteria</taxon>
        <taxon>Bacillati</taxon>
        <taxon>Actinomycetota</taxon>
        <taxon>Actinomycetes</taxon>
        <taxon>Micrococcales</taxon>
        <taxon>Micrococcaceae</taxon>
        <taxon>Nesterenkonia</taxon>
    </lineage>
</organism>
<dbReference type="InterPro" id="IPR001930">
    <property type="entry name" value="Peptidase_M1"/>
</dbReference>
<keyword evidence="8" id="KW-0479">Metal-binding</keyword>
<dbReference type="SUPFAM" id="SSF63737">
    <property type="entry name" value="Leukotriene A4 hydrolase N-terminal domain"/>
    <property type="match status" value="1"/>
</dbReference>
<dbReference type="InterPro" id="IPR012778">
    <property type="entry name" value="Pept_M1_aminopeptidase"/>
</dbReference>
<dbReference type="RefSeq" id="WP_344720791.1">
    <property type="nucleotide sequence ID" value="NZ_BAAAYG010000007.1"/>
</dbReference>
<feature type="domain" description="Peptidase M1 membrane alanine aminopeptidase" evidence="15">
    <location>
        <begin position="269"/>
        <end position="482"/>
    </location>
</feature>